<sequence>MWKIFFHFLPSNSCIPQNNRGDKLPPGILFYPTNTSSGRIKDRLGEENPQRADGISSRDILKVIYKTMLSCSVFGGISQTSGFGKPSITCSRARNTPFQ</sequence>
<gene>
    <name evidence="1" type="ORF">CDAR_534831</name>
</gene>
<evidence type="ECO:0000313" key="2">
    <source>
        <dbReference type="Proteomes" id="UP001054837"/>
    </source>
</evidence>
<protein>
    <submittedName>
        <fullName evidence="1">Uncharacterized protein</fullName>
    </submittedName>
</protein>
<organism evidence="1 2">
    <name type="scientific">Caerostris darwini</name>
    <dbReference type="NCBI Taxonomy" id="1538125"/>
    <lineage>
        <taxon>Eukaryota</taxon>
        <taxon>Metazoa</taxon>
        <taxon>Ecdysozoa</taxon>
        <taxon>Arthropoda</taxon>
        <taxon>Chelicerata</taxon>
        <taxon>Arachnida</taxon>
        <taxon>Araneae</taxon>
        <taxon>Araneomorphae</taxon>
        <taxon>Entelegynae</taxon>
        <taxon>Araneoidea</taxon>
        <taxon>Araneidae</taxon>
        <taxon>Caerostris</taxon>
    </lineage>
</organism>
<accession>A0AAV4MTZ9</accession>
<evidence type="ECO:0000313" key="1">
    <source>
        <dbReference type="EMBL" id="GIX75925.1"/>
    </source>
</evidence>
<dbReference type="Proteomes" id="UP001054837">
    <property type="component" value="Unassembled WGS sequence"/>
</dbReference>
<dbReference type="EMBL" id="BPLQ01000879">
    <property type="protein sequence ID" value="GIX75925.1"/>
    <property type="molecule type" value="Genomic_DNA"/>
</dbReference>
<comment type="caution">
    <text evidence="1">The sequence shown here is derived from an EMBL/GenBank/DDBJ whole genome shotgun (WGS) entry which is preliminary data.</text>
</comment>
<keyword evidence="2" id="KW-1185">Reference proteome</keyword>
<reference evidence="1 2" key="1">
    <citation type="submission" date="2021-06" db="EMBL/GenBank/DDBJ databases">
        <title>Caerostris darwini draft genome.</title>
        <authorList>
            <person name="Kono N."/>
            <person name="Arakawa K."/>
        </authorList>
    </citation>
    <scope>NUCLEOTIDE SEQUENCE [LARGE SCALE GENOMIC DNA]</scope>
</reference>
<proteinExistence type="predicted"/>
<dbReference type="AlphaFoldDB" id="A0AAV4MTZ9"/>
<name>A0AAV4MTZ9_9ARAC</name>